<dbReference type="AlphaFoldDB" id="A0AA39R217"/>
<dbReference type="EMBL" id="JAFEKC020000011">
    <property type="protein sequence ID" value="KAK0512179.1"/>
    <property type="molecule type" value="Genomic_DNA"/>
</dbReference>
<dbReference type="Pfam" id="PF20906">
    <property type="entry name" value="S-Me-THD_C"/>
    <property type="match status" value="1"/>
</dbReference>
<dbReference type="Pfam" id="PF06032">
    <property type="entry name" value="S-Me-THD_N"/>
    <property type="match status" value="1"/>
</dbReference>
<accession>A0AA39R217</accession>
<name>A0AA39R217_9LECA</name>
<dbReference type="InterPro" id="IPR024071">
    <property type="entry name" value="S-Me-THD_C_sf"/>
</dbReference>
<dbReference type="InterPro" id="IPR008040">
    <property type="entry name" value="Hydant_A_N"/>
</dbReference>
<feature type="domain" description="S-Me-THD N-terminal" evidence="3">
    <location>
        <begin position="618"/>
        <end position="778"/>
    </location>
</feature>
<dbReference type="SUPFAM" id="SSF53067">
    <property type="entry name" value="Actin-like ATPase domain"/>
    <property type="match status" value="2"/>
</dbReference>
<dbReference type="InterPro" id="IPR048350">
    <property type="entry name" value="S-Me-THD-like_C"/>
</dbReference>
<proteinExistence type="predicted"/>
<evidence type="ECO:0000259" key="1">
    <source>
        <dbReference type="Pfam" id="PF01968"/>
    </source>
</evidence>
<sequence length="1009" mass="105974">MPRALRIGIDVGGTNTDSVLLDTTTSATSTASILAWNKKTTTPDITSGIEQATAELLDTASVDIDEIICVTLGTTHLINALVERDPRKLSRVGVIRLASHGFTCKVPPFVEFPAALRNVIYGGHHFIDGGLQIDGTEIGTVSHAQVQEVCKQLKESGIGDVVVCGIHSPIDSIFHQEHKCKEILLQELGSVNVVCSADIGEIGILERENAAILNATIQRYAAVVFNQIQQGLQAIGLKDCPILISSNDGSMSPIAEAKLTPIKSIASGPANSTLGASHLAAYKSTNERSSSKDESKESMIVLDVGGTTTDAGVLMATGYPRQASAYSKIAQVQINAPMPDVSSVGLGGGSIVKTTSGGVVMSIGPESVGNRLTTEAVCFGGSVLTATDIAVAAGLAPGVGTMPVALDAVTISSGRALLASKFEDIINSVKTQAGSLPTALVGGGTIICPRELDGGTNIVRSPFVSVANAVGAATAKISASVDTIYNTDSAASPVERHRLDEITKEAATEKCVRQGARPETVHTVERSVSEMAYISGKLRVMVRVVGEIGSKSEHETPSSGSDLTASFLESKLSENGQSLPQHVMQLYNDQAERLIAGQNLLNYHPQVKSKVWNLTEVDIDWLSIGCYILGCGGGGSPHLASIEAKQLLREGKTLSIIDAEDLPLSALLPPIGKLGSPMVSVERPGGRLRSDALDIMRAHLGLDDFEATLCFEVGGSNGLTPLLSGSEEHPVRPMVDGDLMGRAYPTWEMITPSLYNNDVNNLLPVSLASGTGTDMLLQKAQDTLAVDSVLRACCVTMGCSAGVVSRPLTAEEFLKQGLLSTHSLSWRIGRAITLGQRGFGEGTAADAIVEQCGGAESAAIIFEGKIIDVSNILFRGHSIGQLLIEGHTAKSLEPETEDSSGATFNAHLRISFKNENLNAEVTKGHGSGKVLATVPDLIAVLDARSGLAIGVPEYRFGLRVTIIAIAASPKWTSERGLALGGPSKFGLDSKYSPIGVHRLPQSVIREYAR</sequence>
<comment type="caution">
    <text evidence="5">The sequence shown here is derived from an EMBL/GenBank/DDBJ whole genome shotgun (WGS) entry which is preliminary data.</text>
</comment>
<dbReference type="Proteomes" id="UP001166286">
    <property type="component" value="Unassembled WGS sequence"/>
</dbReference>
<evidence type="ECO:0000313" key="5">
    <source>
        <dbReference type="EMBL" id="KAK0512179.1"/>
    </source>
</evidence>
<evidence type="ECO:0000259" key="3">
    <source>
        <dbReference type="Pfam" id="PF06032"/>
    </source>
</evidence>
<feature type="domain" description="S-Me-THD-like C-terminal" evidence="4">
    <location>
        <begin position="783"/>
        <end position="994"/>
    </location>
</feature>
<dbReference type="Pfam" id="PF01968">
    <property type="entry name" value="Hydantoinase_A"/>
    <property type="match status" value="1"/>
</dbReference>
<dbReference type="InterPro" id="IPR043129">
    <property type="entry name" value="ATPase_NBD"/>
</dbReference>
<evidence type="ECO:0000313" key="6">
    <source>
        <dbReference type="Proteomes" id="UP001166286"/>
    </source>
</evidence>
<feature type="domain" description="Hydantoinase/oxoprolinase N-terminal" evidence="2">
    <location>
        <begin position="6"/>
        <end position="186"/>
    </location>
</feature>
<dbReference type="InterPro" id="IPR027479">
    <property type="entry name" value="S-Me-THD_N_sf"/>
</dbReference>
<dbReference type="PANTHER" id="PTHR11365:SF10">
    <property type="entry name" value="HYDANTOINASE_OXOPROLINASE"/>
    <property type="match status" value="1"/>
</dbReference>
<organism evidence="5 6">
    <name type="scientific">Cladonia borealis</name>
    <dbReference type="NCBI Taxonomy" id="184061"/>
    <lineage>
        <taxon>Eukaryota</taxon>
        <taxon>Fungi</taxon>
        <taxon>Dikarya</taxon>
        <taxon>Ascomycota</taxon>
        <taxon>Pezizomycotina</taxon>
        <taxon>Lecanoromycetes</taxon>
        <taxon>OSLEUM clade</taxon>
        <taxon>Lecanoromycetidae</taxon>
        <taxon>Lecanorales</taxon>
        <taxon>Lecanorineae</taxon>
        <taxon>Cladoniaceae</taxon>
        <taxon>Cladonia</taxon>
    </lineage>
</organism>
<gene>
    <name evidence="5" type="ORF">JMJ35_005307</name>
</gene>
<dbReference type="Pfam" id="PF05378">
    <property type="entry name" value="Hydant_A_N"/>
    <property type="match status" value="1"/>
</dbReference>
<dbReference type="InterPro" id="IPR045079">
    <property type="entry name" value="Oxoprolinase-like"/>
</dbReference>
<feature type="domain" description="Hydantoinase A/oxoprolinase" evidence="1">
    <location>
        <begin position="207"/>
        <end position="394"/>
    </location>
</feature>
<reference evidence="5" key="1">
    <citation type="submission" date="2023-03" db="EMBL/GenBank/DDBJ databases">
        <title>Complete genome of Cladonia borealis.</title>
        <authorList>
            <person name="Park H."/>
        </authorList>
    </citation>
    <scope>NUCLEOTIDE SEQUENCE</scope>
    <source>
        <strain evidence="5">ANT050790</strain>
    </source>
</reference>
<dbReference type="InterPro" id="IPR002821">
    <property type="entry name" value="Hydantoinase_A"/>
</dbReference>
<keyword evidence="6" id="KW-1185">Reference proteome</keyword>
<evidence type="ECO:0000259" key="2">
    <source>
        <dbReference type="Pfam" id="PF05378"/>
    </source>
</evidence>
<evidence type="ECO:0008006" key="7">
    <source>
        <dbReference type="Google" id="ProtNLM"/>
    </source>
</evidence>
<evidence type="ECO:0000259" key="4">
    <source>
        <dbReference type="Pfam" id="PF20906"/>
    </source>
</evidence>
<dbReference type="FunFam" id="3.40.1610.10:FF:000001">
    <property type="entry name" value="Hydantoinase, putative"/>
    <property type="match status" value="1"/>
</dbReference>
<dbReference type="Gene3D" id="2.40.390.10">
    <property type="entry name" value="CV3147-like"/>
    <property type="match status" value="1"/>
</dbReference>
<dbReference type="SUPFAM" id="SSF160991">
    <property type="entry name" value="CV3147-like"/>
    <property type="match status" value="1"/>
</dbReference>
<dbReference type="Gene3D" id="3.40.1610.10">
    <property type="entry name" value="CV3147-like domain"/>
    <property type="match status" value="1"/>
</dbReference>
<protein>
    <recommendedName>
        <fullName evidence="7">Hydantoinase</fullName>
    </recommendedName>
</protein>
<dbReference type="InterPro" id="IPR010318">
    <property type="entry name" value="S-Me-THD_N"/>
</dbReference>
<dbReference type="PANTHER" id="PTHR11365">
    <property type="entry name" value="5-OXOPROLINASE RELATED"/>
    <property type="match status" value="1"/>
</dbReference>
<dbReference type="GO" id="GO:0016787">
    <property type="term" value="F:hydrolase activity"/>
    <property type="evidence" value="ECO:0007669"/>
    <property type="project" value="InterPro"/>
</dbReference>